<keyword evidence="9" id="KW-1185">Reference proteome</keyword>
<evidence type="ECO:0000256" key="3">
    <source>
        <dbReference type="RuleBase" id="RU362132"/>
    </source>
</evidence>
<feature type="domain" description="Thiamine pyrophosphate enzyme central" evidence="5">
    <location>
        <begin position="201"/>
        <end position="338"/>
    </location>
</feature>
<dbReference type="SUPFAM" id="SSF52467">
    <property type="entry name" value="DHS-like NAD/FAD-binding domain"/>
    <property type="match status" value="1"/>
</dbReference>
<dbReference type="Pfam" id="PF02775">
    <property type="entry name" value="TPP_enzyme_C"/>
    <property type="match status" value="1"/>
</dbReference>
<dbReference type="Pfam" id="PF00205">
    <property type="entry name" value="TPP_enzyme_M"/>
    <property type="match status" value="1"/>
</dbReference>
<organism evidence="8 9">
    <name type="scientific">Halomarina rubra</name>
    <dbReference type="NCBI Taxonomy" id="2071873"/>
    <lineage>
        <taxon>Archaea</taxon>
        <taxon>Methanobacteriati</taxon>
        <taxon>Methanobacteriota</taxon>
        <taxon>Stenosarchaea group</taxon>
        <taxon>Halobacteria</taxon>
        <taxon>Halobacteriales</taxon>
        <taxon>Natronomonadaceae</taxon>
        <taxon>Halomarina</taxon>
    </lineage>
</organism>
<keyword evidence="2 3" id="KW-0786">Thiamine pyrophosphate</keyword>
<dbReference type="InterPro" id="IPR011766">
    <property type="entry name" value="TPP_enzyme_TPP-bd"/>
</dbReference>
<evidence type="ECO:0000256" key="2">
    <source>
        <dbReference type="ARBA" id="ARBA00023052"/>
    </source>
</evidence>
<dbReference type="AlphaFoldDB" id="A0ABD6ASE2"/>
<proteinExistence type="inferred from homology"/>
<feature type="region of interest" description="Disordered" evidence="4">
    <location>
        <begin position="351"/>
        <end position="384"/>
    </location>
</feature>
<feature type="domain" description="Thiamine pyrophosphate enzyme N-terminal TPP-binding" evidence="7">
    <location>
        <begin position="6"/>
        <end position="131"/>
    </location>
</feature>
<evidence type="ECO:0000313" key="9">
    <source>
        <dbReference type="Proteomes" id="UP001597187"/>
    </source>
</evidence>
<dbReference type="InterPro" id="IPR029035">
    <property type="entry name" value="DHS-like_NAD/FAD-binding_dom"/>
</dbReference>
<dbReference type="InterPro" id="IPR029061">
    <property type="entry name" value="THDP-binding"/>
</dbReference>
<dbReference type="InterPro" id="IPR045229">
    <property type="entry name" value="TPP_enz"/>
</dbReference>
<gene>
    <name evidence="8" type="ORF">ACFSBT_04835</name>
</gene>
<dbReference type="CDD" id="cd02002">
    <property type="entry name" value="TPP_BFDC"/>
    <property type="match status" value="1"/>
</dbReference>
<dbReference type="EMBL" id="JBHUDC010000002">
    <property type="protein sequence ID" value="MFD1512606.1"/>
    <property type="molecule type" value="Genomic_DNA"/>
</dbReference>
<dbReference type="CDD" id="cd07035">
    <property type="entry name" value="TPP_PYR_POX_like"/>
    <property type="match status" value="1"/>
</dbReference>
<name>A0ABD6ASE2_9EURY</name>
<protein>
    <submittedName>
        <fullName evidence="8">Thiamine pyrophosphate-binding protein</fullName>
    </submittedName>
</protein>
<dbReference type="GO" id="GO:0044272">
    <property type="term" value="P:sulfur compound biosynthetic process"/>
    <property type="evidence" value="ECO:0007669"/>
    <property type="project" value="UniProtKB-ARBA"/>
</dbReference>
<evidence type="ECO:0000259" key="5">
    <source>
        <dbReference type="Pfam" id="PF00205"/>
    </source>
</evidence>
<dbReference type="PANTHER" id="PTHR18968:SF133">
    <property type="entry name" value="BENZOYLFORMATE DECARBOXYLASE"/>
    <property type="match status" value="1"/>
</dbReference>
<dbReference type="PANTHER" id="PTHR18968">
    <property type="entry name" value="THIAMINE PYROPHOSPHATE ENZYMES"/>
    <property type="match status" value="1"/>
</dbReference>
<evidence type="ECO:0000259" key="6">
    <source>
        <dbReference type="Pfam" id="PF02775"/>
    </source>
</evidence>
<evidence type="ECO:0000259" key="7">
    <source>
        <dbReference type="Pfam" id="PF02776"/>
    </source>
</evidence>
<dbReference type="Proteomes" id="UP001597187">
    <property type="component" value="Unassembled WGS sequence"/>
</dbReference>
<dbReference type="Gene3D" id="3.40.50.970">
    <property type="match status" value="2"/>
</dbReference>
<dbReference type="InterPro" id="IPR012001">
    <property type="entry name" value="Thiamin_PyroP_enz_TPP-bd_dom"/>
</dbReference>
<dbReference type="SUPFAM" id="SSF52518">
    <property type="entry name" value="Thiamin diphosphate-binding fold (THDP-binding)"/>
    <property type="match status" value="2"/>
</dbReference>
<reference evidence="8 9" key="1">
    <citation type="journal article" date="2019" name="Int. J. Syst. Evol. Microbiol.">
        <title>The Global Catalogue of Microorganisms (GCM) 10K type strain sequencing project: providing services to taxonomists for standard genome sequencing and annotation.</title>
        <authorList>
            <consortium name="The Broad Institute Genomics Platform"/>
            <consortium name="The Broad Institute Genome Sequencing Center for Infectious Disease"/>
            <person name="Wu L."/>
            <person name="Ma J."/>
        </authorList>
    </citation>
    <scope>NUCLEOTIDE SEQUENCE [LARGE SCALE GENOMIC DNA]</scope>
    <source>
        <strain evidence="8 9">CGMCC 1.12563</strain>
    </source>
</reference>
<evidence type="ECO:0000256" key="1">
    <source>
        <dbReference type="ARBA" id="ARBA00007812"/>
    </source>
</evidence>
<dbReference type="Gene3D" id="3.40.50.1220">
    <property type="entry name" value="TPP-binding domain"/>
    <property type="match status" value="1"/>
</dbReference>
<dbReference type="RefSeq" id="WP_250872576.1">
    <property type="nucleotide sequence ID" value="NZ_JALXFV010000002.1"/>
</dbReference>
<sequence>MSDQYTGADLFVDALEQYGVTHLFGNPGTTELAVMEALADSSLEYVLGLHEDVAVGAAAGYAQTRRYHSHHDESVLPVGVVNLHITPGLAHGLGNLYGSKWTDAPLVLTAGNHELDFRHEEPLLTGDLQAMVKQFTKFDAEVTDVDALPGLLRRAFRIALTPPTGPVFLALPQDVMLEATDSDPEPLGPIPTAGRGDAAQVDAVAEALVEADDPVFVLGDGVARSGHEAVSAAVDLAEATGARVHGEILASEVNFPTGHDQFLSYIPPNEGFASMLMNTDTLLFVGCSTNTTLLRHENPLVREDATCLHVSDDPTELAKHQHADAAVLGDPSAVLAELAGLVADRLDDEERDRRLEKVRGTKQSLASTVESMGVDETPEGETRPSKAALVDALRETVPDAFVVDEGITAKYPLLTRWEMDAEGMLSNKGGGLGYGLPASIGAAFAERERGEEGGDQREVMGYIGDGSYLYYPNAMYTAARHDLDLTVVIPDNRNYRILKDNTNTIFGGDDDDHAFVGMDFDPPVDIPANARSHGAQAGQVERPEELPGAIEEAFSTPGPYVLDVLVHD</sequence>
<feature type="compositionally biased region" description="Polar residues" evidence="4">
    <location>
        <begin position="361"/>
        <end position="370"/>
    </location>
</feature>
<feature type="domain" description="Thiamine pyrophosphate enzyme TPP-binding" evidence="6">
    <location>
        <begin position="426"/>
        <end position="564"/>
    </location>
</feature>
<dbReference type="GO" id="GO:0006082">
    <property type="term" value="P:organic acid metabolic process"/>
    <property type="evidence" value="ECO:0007669"/>
    <property type="project" value="UniProtKB-ARBA"/>
</dbReference>
<comment type="caution">
    <text evidence="8">The sequence shown here is derived from an EMBL/GenBank/DDBJ whole genome shotgun (WGS) entry which is preliminary data.</text>
</comment>
<accession>A0ABD6ASE2</accession>
<evidence type="ECO:0000313" key="8">
    <source>
        <dbReference type="EMBL" id="MFD1512606.1"/>
    </source>
</evidence>
<evidence type="ECO:0000256" key="4">
    <source>
        <dbReference type="SAM" id="MobiDB-lite"/>
    </source>
</evidence>
<dbReference type="InterPro" id="IPR012000">
    <property type="entry name" value="Thiamin_PyroP_enz_cen_dom"/>
</dbReference>
<dbReference type="Pfam" id="PF02776">
    <property type="entry name" value="TPP_enzyme_N"/>
    <property type="match status" value="1"/>
</dbReference>
<comment type="similarity">
    <text evidence="1 3">Belongs to the TPP enzyme family.</text>
</comment>